<dbReference type="Proteomes" id="UP000191418">
    <property type="component" value="Unassembled WGS sequence"/>
</dbReference>
<dbReference type="InterPro" id="IPR053195">
    <property type="entry name" value="Bax-like"/>
</dbReference>
<dbReference type="EMBL" id="MTSM01000006">
    <property type="protein sequence ID" value="OPX55813.1"/>
    <property type="molecule type" value="Genomic_DNA"/>
</dbReference>
<dbReference type="GO" id="GO:0004040">
    <property type="term" value="F:amidase activity"/>
    <property type="evidence" value="ECO:0007669"/>
    <property type="project" value="InterPro"/>
</dbReference>
<dbReference type="AlphaFoldDB" id="A0A1T4N331"/>
<feature type="domain" description="Mannosyl-glycoprotein endo-beta-N-acetylglucosamidase-like" evidence="2">
    <location>
        <begin position="98"/>
        <end position="235"/>
    </location>
</feature>
<dbReference type="InterPro" id="IPR002901">
    <property type="entry name" value="MGlyc_endo_b_GlcNAc-like_dom"/>
</dbReference>
<protein>
    <recommendedName>
        <fullName evidence="2">Mannosyl-glycoprotein endo-beta-N-acetylglucosamidase-like domain-containing protein</fullName>
    </recommendedName>
</protein>
<organism evidence="3 4">
    <name type="scientific">Oceanospirillum multiglobuliferum</name>
    <dbReference type="NCBI Taxonomy" id="64969"/>
    <lineage>
        <taxon>Bacteria</taxon>
        <taxon>Pseudomonadati</taxon>
        <taxon>Pseudomonadota</taxon>
        <taxon>Gammaproteobacteria</taxon>
        <taxon>Oceanospirillales</taxon>
        <taxon>Oceanospirillaceae</taxon>
        <taxon>Oceanospirillum</taxon>
    </lineage>
</organism>
<reference evidence="3 4" key="1">
    <citation type="submission" date="2017-01" db="EMBL/GenBank/DDBJ databases">
        <title>Genome Sequencing of a Marine Spirillum, Oceanospirillum multiglobuliferum ATCC 33336, from Japan.</title>
        <authorList>
            <person name="Carney J.G."/>
            <person name="Trachtenberg A.M."/>
            <person name="Rheaume B.A."/>
            <person name="Linnane J.D."/>
            <person name="Pitts N.L."/>
            <person name="Mykles D.L."/>
            <person name="Maclea K.S."/>
        </authorList>
    </citation>
    <scope>NUCLEOTIDE SEQUENCE [LARGE SCALE GENOMIC DNA]</scope>
    <source>
        <strain evidence="3 4">ATCC 33336</strain>
    </source>
</reference>
<evidence type="ECO:0000313" key="3">
    <source>
        <dbReference type="EMBL" id="OPX55813.1"/>
    </source>
</evidence>
<evidence type="ECO:0000256" key="1">
    <source>
        <dbReference type="SAM" id="SignalP"/>
    </source>
</evidence>
<name>A0A1T4N331_9GAMM</name>
<dbReference type="PANTHER" id="PTHR40572:SF1">
    <property type="entry name" value="PROTEIN BAX"/>
    <property type="match status" value="1"/>
</dbReference>
<feature type="signal peptide" evidence="1">
    <location>
        <begin position="1"/>
        <end position="23"/>
    </location>
</feature>
<dbReference type="PANTHER" id="PTHR40572">
    <property type="entry name" value="PROTEIN BAX"/>
    <property type="match status" value="1"/>
</dbReference>
<evidence type="ECO:0000313" key="4">
    <source>
        <dbReference type="Proteomes" id="UP000191418"/>
    </source>
</evidence>
<dbReference type="SMART" id="SM00047">
    <property type="entry name" value="LYZ2"/>
    <property type="match status" value="1"/>
</dbReference>
<keyword evidence="1" id="KW-0732">Signal</keyword>
<proteinExistence type="predicted"/>
<dbReference type="Pfam" id="PF01832">
    <property type="entry name" value="Glucosaminidase"/>
    <property type="match status" value="1"/>
</dbReference>
<evidence type="ECO:0000259" key="2">
    <source>
        <dbReference type="SMART" id="SM00047"/>
    </source>
</evidence>
<accession>A0A1T4N331</accession>
<feature type="chain" id="PRO_5013001594" description="Mannosyl-glycoprotein endo-beta-N-acetylglucosamidase-like domain-containing protein" evidence="1">
    <location>
        <begin position="24"/>
        <end position="256"/>
    </location>
</feature>
<sequence>MQRIMSTVLILILFFTATDIAQASDKEQLISAPKVQKVDLKLMLEKGTSKEKKARFFALLKPIIQAENQYIAQQRKWLSALNLNKLSTADQKKLQRIALQYEVETEKPVKEIYATLLNRVNTIPVELVLVQAANESAWGRSRFAQEANNLFGQWCFSKGCGVIPKGRPEGKRYEVAKFSSPQLSVRAYLHNLNTFWAYKNLRAQRAQAEKHHQPVTAQLLAKTLTRYSQRGQAYVDELLQMIKVNQKLINQVPKAV</sequence>
<gene>
    <name evidence="3" type="ORF">BTE48_06310</name>
</gene>
<dbReference type="Gene3D" id="1.10.530.10">
    <property type="match status" value="1"/>
</dbReference>
<comment type="caution">
    <text evidence="3">The sequence shown here is derived from an EMBL/GenBank/DDBJ whole genome shotgun (WGS) entry which is preliminary data.</text>
</comment>
<keyword evidence="4" id="KW-1185">Reference proteome</keyword>
<dbReference type="STRING" id="64969.SAMN02745127_00973"/>